<keyword evidence="2 12" id="KW-0004">4Fe-4S</keyword>
<keyword evidence="7 12" id="KW-0411">Iron-sulfur</keyword>
<keyword evidence="3 12" id="KW-0949">S-adenosyl-L-methionine</keyword>
<dbReference type="Proteomes" id="UP000257045">
    <property type="component" value="Unassembled WGS sequence"/>
</dbReference>
<comment type="similarity">
    <text evidence="12">Belongs to the radical SAM superfamily. MoaA family.</text>
</comment>
<dbReference type="InterPro" id="IPR050105">
    <property type="entry name" value="MoCo_biosynth_MoaA/MoaC"/>
</dbReference>
<comment type="catalytic activity">
    <reaction evidence="11 12">
        <text>GTP + AH2 + S-adenosyl-L-methionine = (8S)-3',8-cyclo-7,8-dihydroguanosine 5'-triphosphate + 5'-deoxyadenosine + L-methionine + A + H(+)</text>
        <dbReference type="Rhea" id="RHEA:49576"/>
        <dbReference type="ChEBI" id="CHEBI:13193"/>
        <dbReference type="ChEBI" id="CHEBI:15378"/>
        <dbReference type="ChEBI" id="CHEBI:17319"/>
        <dbReference type="ChEBI" id="CHEBI:17499"/>
        <dbReference type="ChEBI" id="CHEBI:37565"/>
        <dbReference type="ChEBI" id="CHEBI:57844"/>
        <dbReference type="ChEBI" id="CHEBI:59789"/>
        <dbReference type="ChEBI" id="CHEBI:131766"/>
        <dbReference type="EC" id="4.1.99.22"/>
    </reaction>
</comment>
<dbReference type="GO" id="GO:0051539">
    <property type="term" value="F:4 iron, 4 sulfur cluster binding"/>
    <property type="evidence" value="ECO:0007669"/>
    <property type="project" value="UniProtKB-UniRule"/>
</dbReference>
<dbReference type="Pfam" id="PF06463">
    <property type="entry name" value="Mob_synth_C"/>
    <property type="match status" value="1"/>
</dbReference>
<evidence type="ECO:0000313" key="14">
    <source>
        <dbReference type="EMBL" id="RDU71728.1"/>
    </source>
</evidence>
<evidence type="ECO:0000256" key="2">
    <source>
        <dbReference type="ARBA" id="ARBA00022485"/>
    </source>
</evidence>
<dbReference type="CDD" id="cd01335">
    <property type="entry name" value="Radical_SAM"/>
    <property type="match status" value="1"/>
</dbReference>
<proteinExistence type="inferred from homology"/>
<reference evidence="14 15" key="1">
    <citation type="submission" date="2018-04" db="EMBL/GenBank/DDBJ databases">
        <title>Novel Campyloabacter and Helicobacter Species and Strains.</title>
        <authorList>
            <person name="Mannion A.J."/>
            <person name="Shen Z."/>
            <person name="Fox J.G."/>
        </authorList>
    </citation>
    <scope>NUCLEOTIDE SEQUENCE [LARGE SCALE GENOMIC DNA]</scope>
    <source>
        <strain evidence="14 15">MIT 04-9366</strain>
    </source>
</reference>
<keyword evidence="6 12" id="KW-0408">Iron</keyword>
<evidence type="ECO:0000259" key="13">
    <source>
        <dbReference type="PROSITE" id="PS51918"/>
    </source>
</evidence>
<dbReference type="SUPFAM" id="SSF102114">
    <property type="entry name" value="Radical SAM enzymes"/>
    <property type="match status" value="1"/>
</dbReference>
<comment type="cofactor">
    <cofactor evidence="12">
        <name>[4Fe-4S] cluster</name>
        <dbReference type="ChEBI" id="CHEBI:49883"/>
    </cofactor>
    <text evidence="12">Binds 2 [4Fe-4S] clusters. Binds 1 [4Fe-4S] cluster coordinated with 3 cysteines and an exchangeable S-adenosyl-L-methionine and 1 [4Fe-4S] cluster coordinated with 3 cysteines and the GTP-derived substrate.</text>
</comment>
<dbReference type="InterPro" id="IPR007197">
    <property type="entry name" value="rSAM"/>
</dbReference>
<dbReference type="CDD" id="cd21117">
    <property type="entry name" value="Twitch_MoaA"/>
    <property type="match status" value="1"/>
</dbReference>
<keyword evidence="8 12" id="KW-0342">GTP-binding</keyword>
<protein>
    <recommendedName>
        <fullName evidence="1 12">GTP 3',8-cyclase</fullName>
        <ecNumber evidence="1 12">4.1.99.22</ecNumber>
    </recommendedName>
    <alternativeName>
        <fullName evidence="12">Molybdenum cofactor biosynthesis protein A</fullName>
    </alternativeName>
</protein>
<feature type="binding site" evidence="12">
    <location>
        <position position="265"/>
    </location>
    <ligand>
        <name>[4Fe-4S] cluster</name>
        <dbReference type="ChEBI" id="CHEBI:49883"/>
        <label>2</label>
        <note>4Fe-4S-substrate</note>
    </ligand>
</feature>
<feature type="binding site" evidence="12">
    <location>
        <position position="251"/>
    </location>
    <ligand>
        <name>[4Fe-4S] cluster</name>
        <dbReference type="ChEBI" id="CHEBI:49883"/>
        <label>2</label>
        <note>4Fe-4S-substrate</note>
    </ligand>
</feature>
<feature type="domain" description="Radical SAM core" evidence="13">
    <location>
        <begin position="5"/>
        <end position="226"/>
    </location>
</feature>
<evidence type="ECO:0000256" key="11">
    <source>
        <dbReference type="ARBA" id="ARBA00048697"/>
    </source>
</evidence>
<evidence type="ECO:0000256" key="12">
    <source>
        <dbReference type="HAMAP-Rule" id="MF_01225"/>
    </source>
</evidence>
<keyword evidence="15" id="KW-1185">Reference proteome</keyword>
<feature type="binding site" evidence="12">
    <location>
        <position position="14"/>
    </location>
    <ligand>
        <name>GTP</name>
        <dbReference type="ChEBI" id="CHEBI:37565"/>
    </ligand>
</feature>
<dbReference type="SMART" id="SM00729">
    <property type="entry name" value="Elp3"/>
    <property type="match status" value="1"/>
</dbReference>
<feature type="binding site" evidence="12">
    <location>
        <position position="21"/>
    </location>
    <ligand>
        <name>[4Fe-4S] cluster</name>
        <dbReference type="ChEBI" id="CHEBI:49883"/>
        <label>1</label>
        <note>4Fe-4S-S-AdoMet</note>
    </ligand>
</feature>
<dbReference type="SFLD" id="SFLDG01386">
    <property type="entry name" value="main_SPASM_domain-containing"/>
    <property type="match status" value="1"/>
</dbReference>
<feature type="binding site" evidence="12">
    <location>
        <position position="118"/>
    </location>
    <ligand>
        <name>S-adenosyl-L-methionine</name>
        <dbReference type="ChEBI" id="CHEBI:59789"/>
    </ligand>
</feature>
<evidence type="ECO:0000256" key="7">
    <source>
        <dbReference type="ARBA" id="ARBA00023014"/>
    </source>
</evidence>
<evidence type="ECO:0000256" key="4">
    <source>
        <dbReference type="ARBA" id="ARBA00022723"/>
    </source>
</evidence>
<dbReference type="NCBIfam" id="TIGR02666">
    <property type="entry name" value="moaA"/>
    <property type="match status" value="1"/>
</dbReference>
<evidence type="ECO:0000256" key="3">
    <source>
        <dbReference type="ARBA" id="ARBA00022691"/>
    </source>
</evidence>
<feature type="binding site" evidence="12">
    <location>
        <position position="188"/>
    </location>
    <ligand>
        <name>S-adenosyl-L-methionine</name>
        <dbReference type="ChEBI" id="CHEBI:59789"/>
    </ligand>
</feature>
<dbReference type="SFLD" id="SFLDG01383">
    <property type="entry name" value="cyclic_pyranopterin_phosphate"/>
    <property type="match status" value="1"/>
</dbReference>
<keyword evidence="10 12" id="KW-0456">Lyase</keyword>
<dbReference type="UniPathway" id="UPA00344"/>
<organism evidence="14 15">
    <name type="scientific">Helicobacter brantae</name>
    <dbReference type="NCBI Taxonomy" id="375927"/>
    <lineage>
        <taxon>Bacteria</taxon>
        <taxon>Pseudomonadati</taxon>
        <taxon>Campylobacterota</taxon>
        <taxon>Epsilonproteobacteria</taxon>
        <taxon>Campylobacterales</taxon>
        <taxon>Helicobacteraceae</taxon>
        <taxon>Helicobacter</taxon>
    </lineage>
</organism>
<feature type="binding site" evidence="12">
    <location>
        <position position="154"/>
    </location>
    <ligand>
        <name>GTP</name>
        <dbReference type="ChEBI" id="CHEBI:37565"/>
    </ligand>
</feature>
<dbReference type="SFLD" id="SFLDS00029">
    <property type="entry name" value="Radical_SAM"/>
    <property type="match status" value="1"/>
</dbReference>
<evidence type="ECO:0000256" key="9">
    <source>
        <dbReference type="ARBA" id="ARBA00023150"/>
    </source>
</evidence>
<comment type="caution">
    <text evidence="14">The sequence shown here is derived from an EMBL/GenBank/DDBJ whole genome shotgun (WGS) entry which is preliminary data.</text>
</comment>
<evidence type="ECO:0000256" key="1">
    <source>
        <dbReference type="ARBA" id="ARBA00012167"/>
    </source>
</evidence>
<dbReference type="InterPro" id="IPR013785">
    <property type="entry name" value="Aldolase_TIM"/>
</dbReference>
<keyword evidence="9 12" id="KW-0501">Molybdenum cofactor biosynthesis</keyword>
<dbReference type="InterPro" id="IPR010505">
    <property type="entry name" value="MoaA_twitch"/>
</dbReference>
<dbReference type="PROSITE" id="PS01305">
    <property type="entry name" value="MOAA_NIFB_PQQE"/>
    <property type="match status" value="1"/>
</dbReference>
<dbReference type="PROSITE" id="PS51918">
    <property type="entry name" value="RADICAL_SAM"/>
    <property type="match status" value="1"/>
</dbReference>
<feature type="binding site" evidence="12">
    <location>
        <position position="25"/>
    </location>
    <ligand>
        <name>[4Fe-4S] cluster</name>
        <dbReference type="ChEBI" id="CHEBI:49883"/>
        <label>1</label>
        <note>4Fe-4S-S-AdoMet</note>
    </ligand>
</feature>
<keyword evidence="4 12" id="KW-0479">Metal-binding</keyword>
<comment type="subunit">
    <text evidence="12">Monomer and homodimer.</text>
</comment>
<feature type="binding site" evidence="12">
    <location>
        <position position="28"/>
    </location>
    <ligand>
        <name>[4Fe-4S] cluster</name>
        <dbReference type="ChEBI" id="CHEBI:49883"/>
        <label>1</label>
        <note>4Fe-4S-S-AdoMet</note>
    </ligand>
</feature>
<dbReference type="GO" id="GO:1904047">
    <property type="term" value="F:S-adenosyl-L-methionine binding"/>
    <property type="evidence" value="ECO:0007669"/>
    <property type="project" value="UniProtKB-UniRule"/>
</dbReference>
<dbReference type="InterPro" id="IPR040064">
    <property type="entry name" value="MoaA-like"/>
</dbReference>
<sequence>MLVDTFGRKIEYIRISVTKQCNFRCQYCMPDTPEDFLDSSMIPLDKTLEFLKIAINEGIKKIRITGGEPLLRDDLSDFISSLRAYSPSVELALTTNGFFLKKYAKILKDSGLDRLNVSLDTLKENRLKLISKRDALPNVLEGLQEAKKVGLPIKINMVPLKGVNDDEVLDMLEFCLENGFILRYIEFMENSHANSSLKGLNEREILALISQKYTLSPIEKQTIGPAKSFRLENGGVFGIIAPHNDDFCKSCNRIRLTSEGTICPCLYYQEAVSAREAILSGDITAMKEALKLSVHNKPEKNQWDNEQNQHSARAFYYTGG</sequence>
<accession>A0A3D8J2J9</accession>
<dbReference type="EMBL" id="NXLV01000002">
    <property type="protein sequence ID" value="RDU71728.1"/>
    <property type="molecule type" value="Genomic_DNA"/>
</dbReference>
<dbReference type="HAMAP" id="MF_01225_B">
    <property type="entry name" value="MoaA_B"/>
    <property type="match status" value="1"/>
</dbReference>
<dbReference type="GO" id="GO:0061799">
    <property type="term" value="F:cyclic pyranopterin monophosphate synthase activity"/>
    <property type="evidence" value="ECO:0007669"/>
    <property type="project" value="TreeGrafter"/>
</dbReference>
<feature type="binding site" evidence="12">
    <location>
        <begin position="253"/>
        <end position="255"/>
    </location>
    <ligand>
        <name>GTP</name>
        <dbReference type="ChEBI" id="CHEBI:37565"/>
    </ligand>
</feature>
<feature type="binding site" evidence="12">
    <location>
        <position position="248"/>
    </location>
    <ligand>
        <name>[4Fe-4S] cluster</name>
        <dbReference type="ChEBI" id="CHEBI:49883"/>
        <label>2</label>
        <note>4Fe-4S-substrate</note>
    </ligand>
</feature>
<keyword evidence="5 12" id="KW-0547">Nucleotide-binding</keyword>
<dbReference type="NCBIfam" id="NF001199">
    <property type="entry name" value="PRK00164.2-1"/>
    <property type="match status" value="1"/>
</dbReference>
<evidence type="ECO:0000313" key="15">
    <source>
        <dbReference type="Proteomes" id="UP000257045"/>
    </source>
</evidence>
<dbReference type="InterPro" id="IPR013483">
    <property type="entry name" value="MoaA"/>
</dbReference>
<evidence type="ECO:0000256" key="6">
    <source>
        <dbReference type="ARBA" id="ARBA00023004"/>
    </source>
</evidence>
<evidence type="ECO:0000256" key="10">
    <source>
        <dbReference type="ARBA" id="ARBA00023239"/>
    </source>
</evidence>
<dbReference type="EC" id="4.1.99.22" evidence="1 12"/>
<evidence type="ECO:0000256" key="5">
    <source>
        <dbReference type="ARBA" id="ARBA00022741"/>
    </source>
</evidence>
<comment type="pathway">
    <text evidence="12">Cofactor biosynthesis; molybdopterin biosynthesis.</text>
</comment>
<dbReference type="RefSeq" id="WP_115568938.1">
    <property type="nucleotide sequence ID" value="NZ_NXLV01000002.1"/>
</dbReference>
<evidence type="ECO:0000256" key="8">
    <source>
        <dbReference type="ARBA" id="ARBA00023134"/>
    </source>
</evidence>
<dbReference type="InterPro" id="IPR058240">
    <property type="entry name" value="rSAM_sf"/>
</dbReference>
<dbReference type="OrthoDB" id="9763993at2"/>
<dbReference type="GO" id="GO:0061798">
    <property type="term" value="F:GTP 3',8'-cyclase activity"/>
    <property type="evidence" value="ECO:0007669"/>
    <property type="project" value="UniProtKB-UniRule"/>
</dbReference>
<dbReference type="AlphaFoldDB" id="A0A3D8J2J9"/>
<dbReference type="GO" id="GO:0006777">
    <property type="term" value="P:Mo-molybdopterin cofactor biosynthetic process"/>
    <property type="evidence" value="ECO:0007669"/>
    <property type="project" value="UniProtKB-UniRule"/>
</dbReference>
<comment type="function">
    <text evidence="12">Catalyzes the cyclization of GTP to (8S)-3',8-cyclo-7,8-dihydroguanosine 5'-triphosphate.</text>
</comment>
<dbReference type="PANTHER" id="PTHR22960:SF0">
    <property type="entry name" value="MOLYBDENUM COFACTOR BIOSYNTHESIS PROTEIN 1"/>
    <property type="match status" value="1"/>
</dbReference>
<feature type="binding site" evidence="12">
    <location>
        <position position="94"/>
    </location>
    <ligand>
        <name>GTP</name>
        <dbReference type="ChEBI" id="CHEBI:37565"/>
    </ligand>
</feature>
<dbReference type="GO" id="GO:0046872">
    <property type="term" value="F:metal ion binding"/>
    <property type="evidence" value="ECO:0007669"/>
    <property type="project" value="UniProtKB-KW"/>
</dbReference>
<dbReference type="Pfam" id="PF04055">
    <property type="entry name" value="Radical_SAM"/>
    <property type="match status" value="1"/>
</dbReference>
<dbReference type="SFLD" id="SFLDG01067">
    <property type="entry name" value="SPASM/twitch_domain_containing"/>
    <property type="match status" value="1"/>
</dbReference>
<feature type="binding site" evidence="12">
    <location>
        <position position="67"/>
    </location>
    <ligand>
        <name>S-adenosyl-L-methionine</name>
        <dbReference type="ChEBI" id="CHEBI:59789"/>
    </ligand>
</feature>
<feature type="binding site" evidence="12">
    <location>
        <position position="63"/>
    </location>
    <ligand>
        <name>GTP</name>
        <dbReference type="ChEBI" id="CHEBI:37565"/>
    </ligand>
</feature>
<dbReference type="GO" id="GO:0005525">
    <property type="term" value="F:GTP binding"/>
    <property type="evidence" value="ECO:0007669"/>
    <property type="project" value="UniProtKB-UniRule"/>
</dbReference>
<feature type="binding site" evidence="12">
    <location>
        <position position="27"/>
    </location>
    <ligand>
        <name>S-adenosyl-L-methionine</name>
        <dbReference type="ChEBI" id="CHEBI:59789"/>
    </ligand>
</feature>
<dbReference type="InterPro" id="IPR000385">
    <property type="entry name" value="MoaA_NifB_PqqE_Fe-S-bd_CS"/>
</dbReference>
<dbReference type="Gene3D" id="3.20.20.70">
    <property type="entry name" value="Aldolase class I"/>
    <property type="match status" value="1"/>
</dbReference>
<dbReference type="PANTHER" id="PTHR22960">
    <property type="entry name" value="MOLYBDOPTERIN COFACTOR SYNTHESIS PROTEIN A"/>
    <property type="match status" value="1"/>
</dbReference>
<dbReference type="InterPro" id="IPR006638">
    <property type="entry name" value="Elp3/MiaA/NifB-like_rSAM"/>
</dbReference>
<gene>
    <name evidence="12" type="primary">moaA</name>
    <name evidence="14" type="ORF">CQA58_01435</name>
</gene>
<name>A0A3D8J2J9_9HELI</name>